<keyword evidence="2" id="KW-0614">Plasmid</keyword>
<dbReference type="EMBL" id="CP065740">
    <property type="protein sequence ID" value="QPR80432.1"/>
    <property type="molecule type" value="Genomic_DNA"/>
</dbReference>
<accession>A0A7T2QKJ0</accession>
<protein>
    <submittedName>
        <fullName evidence="2">SdpA family antimicrobial peptide system protein</fullName>
    </submittedName>
</protein>
<reference evidence="2 3" key="1">
    <citation type="submission" date="2020-12" db="EMBL/GenBank/DDBJ databases">
        <title>FDA dAtabase for Regulatory Grade micrObial Sequences (FDA-ARGOS): Supporting development and validation of Infectious Disease Dx tests.</title>
        <authorList>
            <person name="Nelson B."/>
            <person name="Plummer A."/>
            <person name="Tallon L."/>
            <person name="Sadzewicz L."/>
            <person name="Zhao X."/>
            <person name="Boylan J."/>
            <person name="Ott S."/>
            <person name="Bowen H."/>
            <person name="Vavikolanu K."/>
            <person name="Mehta A."/>
            <person name="Aluvathingal J."/>
            <person name="Nadendla S."/>
            <person name="Myers T."/>
            <person name="Yan Y."/>
            <person name="Sichtig H."/>
        </authorList>
    </citation>
    <scope>NUCLEOTIDE SEQUENCE [LARGE SCALE GENOMIC DNA]</scope>
    <source>
        <strain evidence="2 3">FDAARGOS_920</strain>
        <plasmid evidence="2 3">unnamed</plasmid>
    </source>
</reference>
<dbReference type="InterPro" id="IPR023902">
    <property type="entry name" value="Sporulation_SdpA"/>
</dbReference>
<sequence>MFKINSRKNHSIVYFTMLITTCWIVLIFYTIISVLPANPMSTNIDQKKFLGEIYPQGWGFYSKDPRSEMLNVYNAETYNQAVVWPNNTIKNVFGLYRYGRGQGIELGLLVSKIPKSVKWKECTNGSISCSSKWDTDVSIKNSTPNPSLCGELVITHEKLTNWAWSRYKDNRKSISNGIKVNVACSKKT</sequence>
<gene>
    <name evidence="2" type="ORF">I6G77_28260</name>
</gene>
<evidence type="ECO:0000313" key="3">
    <source>
        <dbReference type="Proteomes" id="UP000594791"/>
    </source>
</evidence>
<dbReference type="Proteomes" id="UP000594791">
    <property type="component" value="Plasmid unnamed"/>
</dbReference>
<name>A0A7T2QKJ0_9BACI</name>
<dbReference type="Pfam" id="PF17418">
    <property type="entry name" value="SdpA"/>
    <property type="match status" value="1"/>
</dbReference>
<feature type="transmembrane region" description="Helical" evidence="1">
    <location>
        <begin position="12"/>
        <end position="32"/>
    </location>
</feature>
<keyword evidence="1" id="KW-0812">Transmembrane</keyword>
<dbReference type="NCBIfam" id="TIGR04034">
    <property type="entry name" value="export_SdpA"/>
    <property type="match status" value="1"/>
</dbReference>
<evidence type="ECO:0000313" key="2">
    <source>
        <dbReference type="EMBL" id="QPR80432.1"/>
    </source>
</evidence>
<dbReference type="RefSeq" id="WP_052495859.1">
    <property type="nucleotide sequence ID" value="NZ_CP065740.1"/>
</dbReference>
<keyword evidence="1" id="KW-1133">Transmembrane helix</keyword>
<keyword evidence="3" id="KW-1185">Reference proteome</keyword>
<geneLocation type="plasmid" evidence="2 3">
    <name>unnamed</name>
</geneLocation>
<evidence type="ECO:0000256" key="1">
    <source>
        <dbReference type="SAM" id="Phobius"/>
    </source>
</evidence>
<organism evidence="2 3">
    <name type="scientific">Bacillus tropicus</name>
    <dbReference type="NCBI Taxonomy" id="2026188"/>
    <lineage>
        <taxon>Bacteria</taxon>
        <taxon>Bacillati</taxon>
        <taxon>Bacillota</taxon>
        <taxon>Bacilli</taxon>
        <taxon>Bacillales</taxon>
        <taxon>Bacillaceae</taxon>
        <taxon>Bacillus</taxon>
        <taxon>Bacillus cereus group</taxon>
    </lineage>
</organism>
<proteinExistence type="predicted"/>
<keyword evidence="1" id="KW-0472">Membrane</keyword>